<feature type="region of interest" description="Disordered" evidence="9">
    <location>
        <begin position="282"/>
        <end position="305"/>
    </location>
</feature>
<comment type="subunit">
    <text evidence="8">Homotetramer. Forms heterodimers with either ThiH or ThiS.</text>
</comment>
<reference evidence="11 12" key="1">
    <citation type="submission" date="2020-08" db="EMBL/GenBank/DDBJ databases">
        <title>Genomic Encyclopedia of Type Strains, Phase III (KMG-III): the genomes of soil and plant-associated and newly described type strains.</title>
        <authorList>
            <person name="Whitman W."/>
        </authorList>
    </citation>
    <scope>NUCLEOTIDE SEQUENCE [LARGE SCALE GENOMIC DNA]</scope>
    <source>
        <strain evidence="11 12">CECT 8075</strain>
    </source>
</reference>
<evidence type="ECO:0000256" key="1">
    <source>
        <dbReference type="ARBA" id="ARBA00002834"/>
    </source>
</evidence>
<evidence type="ECO:0000256" key="7">
    <source>
        <dbReference type="ARBA" id="ARBA00049897"/>
    </source>
</evidence>
<dbReference type="GO" id="GO:0005737">
    <property type="term" value="C:cytoplasm"/>
    <property type="evidence" value="ECO:0007669"/>
    <property type="project" value="UniProtKB-SubCell"/>
</dbReference>
<feature type="active site" description="Schiff-base intermediate with DXP" evidence="8">
    <location>
        <position position="128"/>
    </location>
</feature>
<dbReference type="CDD" id="cd04728">
    <property type="entry name" value="ThiG"/>
    <property type="match status" value="1"/>
</dbReference>
<comment type="caution">
    <text evidence="11">The sequence shown here is derived from an EMBL/GenBank/DDBJ whole genome shotgun (WGS) entry which is preliminary data.</text>
</comment>
<dbReference type="InterPro" id="IPR008867">
    <property type="entry name" value="ThiG"/>
</dbReference>
<evidence type="ECO:0000259" key="10">
    <source>
        <dbReference type="Pfam" id="PF05690"/>
    </source>
</evidence>
<dbReference type="PANTHER" id="PTHR34266:SF2">
    <property type="entry name" value="THIAZOLE SYNTHASE"/>
    <property type="match status" value="1"/>
</dbReference>
<keyword evidence="12" id="KW-1185">Reference proteome</keyword>
<dbReference type="PANTHER" id="PTHR34266">
    <property type="entry name" value="THIAZOLE SYNTHASE"/>
    <property type="match status" value="1"/>
</dbReference>
<comment type="function">
    <text evidence="1 8">Catalyzes the rearrangement of 1-deoxy-D-xylulose 5-phosphate (DXP) to produce the thiazole phosphate moiety of thiamine. Sulfur is provided by the thiocarboxylate moiety of the carrier protein ThiS. In vitro, sulfur can be provided by H(2)S.</text>
</comment>
<keyword evidence="5 8" id="KW-0784">Thiamine biosynthesis</keyword>
<organism evidence="11 12">
    <name type="scientific">Aporhodopirellula rubra</name>
    <dbReference type="NCBI Taxonomy" id="980271"/>
    <lineage>
        <taxon>Bacteria</taxon>
        <taxon>Pseudomonadati</taxon>
        <taxon>Planctomycetota</taxon>
        <taxon>Planctomycetia</taxon>
        <taxon>Pirellulales</taxon>
        <taxon>Pirellulaceae</taxon>
        <taxon>Aporhodopirellula</taxon>
    </lineage>
</organism>
<dbReference type="Proteomes" id="UP000536179">
    <property type="component" value="Unassembled WGS sequence"/>
</dbReference>
<comment type="catalytic activity">
    <reaction evidence="7 8">
        <text>[ThiS sulfur-carrier protein]-C-terminal-Gly-aminoethanethioate + 2-iminoacetate + 1-deoxy-D-xylulose 5-phosphate = [ThiS sulfur-carrier protein]-C-terminal Gly-Gly + 2-[(2R,5Z)-2-carboxy-4-methylthiazol-5(2H)-ylidene]ethyl phosphate + 2 H2O + H(+)</text>
        <dbReference type="Rhea" id="RHEA:26297"/>
        <dbReference type="Rhea" id="RHEA-COMP:12909"/>
        <dbReference type="Rhea" id="RHEA-COMP:19908"/>
        <dbReference type="ChEBI" id="CHEBI:15377"/>
        <dbReference type="ChEBI" id="CHEBI:15378"/>
        <dbReference type="ChEBI" id="CHEBI:57792"/>
        <dbReference type="ChEBI" id="CHEBI:62899"/>
        <dbReference type="ChEBI" id="CHEBI:77846"/>
        <dbReference type="ChEBI" id="CHEBI:90778"/>
        <dbReference type="ChEBI" id="CHEBI:232372"/>
        <dbReference type="EC" id="2.8.1.10"/>
    </reaction>
</comment>
<comment type="subcellular location">
    <subcellularLocation>
        <location evidence="8">Cytoplasm</location>
    </subcellularLocation>
</comment>
<dbReference type="InterPro" id="IPR033983">
    <property type="entry name" value="Thiazole_synthase_ThiG"/>
</dbReference>
<dbReference type="AlphaFoldDB" id="A0A7W5DZI4"/>
<comment type="similarity">
    <text evidence="8">Belongs to the ThiG family.</text>
</comment>
<evidence type="ECO:0000256" key="8">
    <source>
        <dbReference type="HAMAP-Rule" id="MF_00443"/>
    </source>
</evidence>
<dbReference type="UniPathway" id="UPA00060"/>
<sequence length="305" mass="32244">MSMATPASQPSANETADDSFPEPRDSLLRIGNHTLNSRLIVGTGRYDSMDQMRDSLVASGSECVTVAVRRERLYDKNGQNILDFIDPQRYTLLPNTAGCYTAADAIRAARLGREILRTLGNSGADWVKLEVLGDSKTLLPDPAETVLACEKLVEDGFSVLCYTSDCPVTAVRLKKAGAASVMPAGSPIGSGQGILNPNSLKIILEYLKEDDPDYPVIIDAGVGTASDVAIAMELGADGVLLNTAIAHARDPVRMAVAMKYGVMAGRHAALAGRIPRKLYGTASSPSEGVISTRPYGSQADGTAKS</sequence>
<comment type="pathway">
    <text evidence="2 8">Cofactor biosynthesis; thiamine diphosphate biosynthesis.</text>
</comment>
<evidence type="ECO:0000313" key="12">
    <source>
        <dbReference type="Proteomes" id="UP000536179"/>
    </source>
</evidence>
<evidence type="ECO:0000313" key="11">
    <source>
        <dbReference type="EMBL" id="MBB3207320.1"/>
    </source>
</evidence>
<feature type="binding site" evidence="8">
    <location>
        <begin position="242"/>
        <end position="243"/>
    </location>
    <ligand>
        <name>1-deoxy-D-xylulose 5-phosphate</name>
        <dbReference type="ChEBI" id="CHEBI:57792"/>
    </ligand>
</feature>
<evidence type="ECO:0000256" key="4">
    <source>
        <dbReference type="ARBA" id="ARBA00022679"/>
    </source>
</evidence>
<accession>A0A7W5DZI4</accession>
<dbReference type="EC" id="2.8.1.10" evidence="3 8"/>
<keyword evidence="8" id="KW-0963">Cytoplasm</keyword>
<feature type="domain" description="Thiazole synthase ThiG" evidence="10">
    <location>
        <begin position="30"/>
        <end position="285"/>
    </location>
</feature>
<dbReference type="EMBL" id="JACHXU010000010">
    <property type="protein sequence ID" value="MBB3207320.1"/>
    <property type="molecule type" value="Genomic_DNA"/>
</dbReference>
<evidence type="ECO:0000256" key="9">
    <source>
        <dbReference type="SAM" id="MobiDB-lite"/>
    </source>
</evidence>
<dbReference type="GO" id="GO:1990107">
    <property type="term" value="F:thiazole synthase activity"/>
    <property type="evidence" value="ECO:0007669"/>
    <property type="project" value="UniProtKB-EC"/>
</dbReference>
<feature type="binding site" evidence="8">
    <location>
        <position position="189"/>
    </location>
    <ligand>
        <name>1-deoxy-D-xylulose 5-phosphate</name>
        <dbReference type="ChEBI" id="CHEBI:57792"/>
    </ligand>
</feature>
<name>A0A7W5DZI4_9BACT</name>
<dbReference type="SUPFAM" id="SSF110399">
    <property type="entry name" value="ThiG-like"/>
    <property type="match status" value="1"/>
</dbReference>
<feature type="binding site" evidence="8">
    <location>
        <begin position="220"/>
        <end position="221"/>
    </location>
    <ligand>
        <name>1-deoxy-D-xylulose 5-phosphate</name>
        <dbReference type="ChEBI" id="CHEBI:57792"/>
    </ligand>
</feature>
<dbReference type="GO" id="GO:0009229">
    <property type="term" value="P:thiamine diphosphate biosynthetic process"/>
    <property type="evidence" value="ECO:0007669"/>
    <property type="project" value="UniProtKB-UniRule"/>
</dbReference>
<proteinExistence type="inferred from homology"/>
<evidence type="ECO:0000256" key="6">
    <source>
        <dbReference type="ARBA" id="ARBA00023270"/>
    </source>
</evidence>
<protein>
    <recommendedName>
        <fullName evidence="3 8">Thiazole synthase</fullName>
        <ecNumber evidence="3 8">2.8.1.10</ecNumber>
    </recommendedName>
</protein>
<keyword evidence="4 8" id="KW-0808">Transferase</keyword>
<dbReference type="Gene3D" id="3.20.20.70">
    <property type="entry name" value="Aldolase class I"/>
    <property type="match status" value="1"/>
</dbReference>
<dbReference type="Pfam" id="PF05690">
    <property type="entry name" value="ThiG"/>
    <property type="match status" value="1"/>
</dbReference>
<feature type="compositionally biased region" description="Polar residues" evidence="9">
    <location>
        <begin position="1"/>
        <end position="14"/>
    </location>
</feature>
<dbReference type="HAMAP" id="MF_00443">
    <property type="entry name" value="ThiG"/>
    <property type="match status" value="1"/>
</dbReference>
<evidence type="ECO:0000256" key="5">
    <source>
        <dbReference type="ARBA" id="ARBA00022977"/>
    </source>
</evidence>
<evidence type="ECO:0000256" key="3">
    <source>
        <dbReference type="ARBA" id="ARBA00011960"/>
    </source>
</evidence>
<keyword evidence="6 8" id="KW-0704">Schiff base</keyword>
<feature type="region of interest" description="Disordered" evidence="9">
    <location>
        <begin position="1"/>
        <end position="26"/>
    </location>
</feature>
<gene>
    <name evidence="8" type="primary">thiG</name>
    <name evidence="11" type="ORF">FHS27_003141</name>
</gene>
<evidence type="ECO:0000256" key="2">
    <source>
        <dbReference type="ARBA" id="ARBA00004948"/>
    </source>
</evidence>
<dbReference type="InterPro" id="IPR013785">
    <property type="entry name" value="Aldolase_TIM"/>
</dbReference>